<evidence type="ECO:0000313" key="2">
    <source>
        <dbReference type="EMBL" id="QEV37498.1"/>
    </source>
</evidence>
<keyword evidence="3" id="KW-1185">Reference proteome</keyword>
<organism evidence="1 3">
    <name type="scientific">Streptomyces nodosus</name>
    <dbReference type="NCBI Taxonomy" id="40318"/>
    <lineage>
        <taxon>Bacteria</taxon>
        <taxon>Bacillati</taxon>
        <taxon>Actinomycetota</taxon>
        <taxon>Actinomycetes</taxon>
        <taxon>Kitasatosporales</taxon>
        <taxon>Streptomycetaceae</taxon>
        <taxon>Streptomyces</taxon>
    </lineage>
</organism>
<dbReference type="Proteomes" id="UP000325763">
    <property type="component" value="Chromosome"/>
</dbReference>
<protein>
    <submittedName>
        <fullName evidence="1">Uncharacterized protein</fullName>
    </submittedName>
</protein>
<dbReference type="EMBL" id="CP009313">
    <property type="protein sequence ID" value="AJE38915.1"/>
    <property type="molecule type" value="Genomic_DNA"/>
</dbReference>
<reference evidence="3" key="1">
    <citation type="submission" date="2014-09" db="EMBL/GenBank/DDBJ databases">
        <title>Sequence of the Streptomyces nodosus genome.</title>
        <authorList>
            <person name="Sweeney P."/>
            <person name="Stephens N."/>
            <person name="Murphy C."/>
            <person name="Caffrey P."/>
        </authorList>
    </citation>
    <scope>NUCLEOTIDE SEQUENCE [LARGE SCALE GENOMIC DNA]</scope>
    <source>
        <strain evidence="3">ATCC 14899</strain>
    </source>
</reference>
<reference evidence="2 4" key="3">
    <citation type="submission" date="2017-09" db="EMBL/GenBank/DDBJ databases">
        <title>Streptomyces genome completion.</title>
        <authorList>
            <person name="Lee N."/>
            <person name="Cho B.-K."/>
        </authorList>
    </citation>
    <scope>NUCLEOTIDE SEQUENCE [LARGE SCALE GENOMIC DNA]</scope>
    <source>
        <strain evidence="2 4">ATCC 14899</strain>
    </source>
</reference>
<dbReference type="HOGENOM" id="CLU_2275913_0_0_11"/>
<dbReference type="Proteomes" id="UP000031526">
    <property type="component" value="Chromosome"/>
</dbReference>
<evidence type="ECO:0000313" key="3">
    <source>
        <dbReference type="Proteomes" id="UP000031526"/>
    </source>
</evidence>
<sequence>MSASLHAITTSLVLHGQPLPHDARVAITLPLPCLTVCPGNNADPAAAVRDGDGLGAWLGGASVGVGFGFDVSTVGVGVGADGDVAGGSDVVSFGVIGSLGLC</sequence>
<reference evidence="1 3" key="2">
    <citation type="journal article" date="2016" name="Appl. Microbiol. Biotechnol.">
        <title>Exploiting the genome sequence of Streptomyces nodosus for enhanced antibiotic production.</title>
        <authorList>
            <person name="Sweeney P."/>
            <person name="Murphy C.D."/>
            <person name="Caffrey P."/>
        </authorList>
    </citation>
    <scope>NUCLEOTIDE SEQUENCE [LARGE SCALE GENOMIC DNA]</scope>
    <source>
        <strain evidence="1 3">ATCC 14899</strain>
    </source>
</reference>
<dbReference type="AlphaFoldDB" id="A0A0B5DCG9"/>
<accession>A0A0B5DCG9</accession>
<proteinExistence type="predicted"/>
<gene>
    <name evidence="2" type="ORF">CP978_02090</name>
    <name evidence="1" type="ORF">SNOD_01715</name>
</gene>
<name>A0A0B5DCG9_9ACTN</name>
<evidence type="ECO:0000313" key="4">
    <source>
        <dbReference type="Proteomes" id="UP000325763"/>
    </source>
</evidence>
<dbReference type="KEGG" id="snq:CP978_02090"/>
<dbReference type="STRING" id="40318.SNOD_01715"/>
<evidence type="ECO:0000313" key="1">
    <source>
        <dbReference type="EMBL" id="AJE38915.1"/>
    </source>
</evidence>
<dbReference type="EMBL" id="CP023747">
    <property type="protein sequence ID" value="QEV37498.1"/>
    <property type="molecule type" value="Genomic_DNA"/>
</dbReference>